<proteinExistence type="predicted"/>
<name>A0A1J1LM63_9CYAN</name>
<reference evidence="2" key="1">
    <citation type="submission" date="2015-10" db="EMBL/GenBank/DDBJ databases">
        <authorList>
            <person name="Regsiter A."/>
            <person name="william w."/>
        </authorList>
    </citation>
    <scope>NUCLEOTIDE SEQUENCE [LARGE SCALE GENOMIC DNA]</scope>
</reference>
<dbReference type="AlphaFoldDB" id="A0A1J1LM63"/>
<organism evidence="1 2">
    <name type="scientific">Planktothrix tepida PCC 9214</name>
    <dbReference type="NCBI Taxonomy" id="671072"/>
    <lineage>
        <taxon>Bacteria</taxon>
        <taxon>Bacillati</taxon>
        <taxon>Cyanobacteriota</taxon>
        <taxon>Cyanophyceae</taxon>
        <taxon>Oscillatoriophycideae</taxon>
        <taxon>Oscillatoriales</taxon>
        <taxon>Microcoleaceae</taxon>
        <taxon>Planktothrix</taxon>
    </lineage>
</organism>
<protein>
    <submittedName>
        <fullName evidence="1">Uncharacterized protein</fullName>
    </submittedName>
</protein>
<keyword evidence="2" id="KW-1185">Reference proteome</keyword>
<evidence type="ECO:0000313" key="1">
    <source>
        <dbReference type="EMBL" id="CUR33028.1"/>
    </source>
</evidence>
<dbReference type="Proteomes" id="UP000184315">
    <property type="component" value="Unassembled WGS sequence"/>
</dbReference>
<sequence length="44" mass="4811">MGNCAGWEVRSLEARFLPDVTLGNDQTSVGFLPNGLTLILPFLF</sequence>
<evidence type="ECO:0000313" key="2">
    <source>
        <dbReference type="Proteomes" id="UP000184315"/>
    </source>
</evidence>
<accession>A0A1J1LM63</accession>
<dbReference type="EMBL" id="CZDF01000156">
    <property type="protein sequence ID" value="CUR33028.1"/>
    <property type="molecule type" value="Genomic_DNA"/>
</dbReference>
<gene>
    <name evidence="1" type="ORF">PL9214500275</name>
</gene>